<dbReference type="InterPro" id="IPR020846">
    <property type="entry name" value="MFS_dom"/>
</dbReference>
<dbReference type="CDD" id="cd17316">
    <property type="entry name" value="MFS_SV2_like"/>
    <property type="match status" value="1"/>
</dbReference>
<comment type="caution">
    <text evidence="8">The sequence shown here is derived from an EMBL/GenBank/DDBJ whole genome shotgun (WGS) entry which is preliminary data.</text>
</comment>
<feature type="transmembrane region" description="Helical" evidence="6">
    <location>
        <begin position="311"/>
        <end position="329"/>
    </location>
</feature>
<dbReference type="Gene3D" id="1.20.1250.20">
    <property type="entry name" value="MFS general substrate transporter like domains"/>
    <property type="match status" value="1"/>
</dbReference>
<feature type="transmembrane region" description="Helical" evidence="6">
    <location>
        <begin position="279"/>
        <end position="305"/>
    </location>
</feature>
<feature type="transmembrane region" description="Helical" evidence="6">
    <location>
        <begin position="69"/>
        <end position="86"/>
    </location>
</feature>
<feature type="domain" description="Major facilitator superfamily (MFS) profile" evidence="7">
    <location>
        <begin position="27"/>
        <end position="462"/>
    </location>
</feature>
<evidence type="ECO:0000256" key="5">
    <source>
        <dbReference type="ARBA" id="ARBA00023136"/>
    </source>
</evidence>
<feature type="transmembrane region" description="Helical" evidence="6">
    <location>
        <begin position="23"/>
        <end position="49"/>
    </location>
</feature>
<keyword evidence="5 6" id="KW-0472">Membrane</keyword>
<dbReference type="InterPro" id="IPR036259">
    <property type="entry name" value="MFS_trans_sf"/>
</dbReference>
<accession>A0A2T2XA82</accession>
<comment type="subcellular location">
    <subcellularLocation>
        <location evidence="1">Cell membrane</location>
        <topology evidence="1">Multi-pass membrane protein</topology>
    </subcellularLocation>
</comment>
<keyword evidence="4 6" id="KW-1133">Transmembrane helix</keyword>
<gene>
    <name evidence="8" type="ORF">C7B43_02990</name>
</gene>
<keyword evidence="2" id="KW-0813">Transport</keyword>
<dbReference type="Proteomes" id="UP000242699">
    <property type="component" value="Unassembled WGS sequence"/>
</dbReference>
<dbReference type="PANTHER" id="PTHR23511">
    <property type="entry name" value="SYNAPTIC VESICLE GLYCOPROTEIN 2"/>
    <property type="match status" value="1"/>
</dbReference>
<dbReference type="AlphaFoldDB" id="A0A2T2XA82"/>
<feature type="transmembrane region" description="Helical" evidence="6">
    <location>
        <begin position="373"/>
        <end position="392"/>
    </location>
</feature>
<protein>
    <submittedName>
        <fullName evidence="8">MFS transporter</fullName>
    </submittedName>
</protein>
<evidence type="ECO:0000256" key="4">
    <source>
        <dbReference type="ARBA" id="ARBA00022989"/>
    </source>
</evidence>
<dbReference type="GO" id="GO:0005886">
    <property type="term" value="C:plasma membrane"/>
    <property type="evidence" value="ECO:0007669"/>
    <property type="project" value="UniProtKB-SubCell"/>
</dbReference>
<dbReference type="GO" id="GO:0022857">
    <property type="term" value="F:transmembrane transporter activity"/>
    <property type="evidence" value="ECO:0007669"/>
    <property type="project" value="InterPro"/>
</dbReference>
<feature type="transmembrane region" description="Helical" evidence="6">
    <location>
        <begin position="404"/>
        <end position="424"/>
    </location>
</feature>
<dbReference type="SUPFAM" id="SSF103473">
    <property type="entry name" value="MFS general substrate transporter"/>
    <property type="match status" value="1"/>
</dbReference>
<evidence type="ECO:0000256" key="3">
    <source>
        <dbReference type="ARBA" id="ARBA00022692"/>
    </source>
</evidence>
<dbReference type="EMBL" id="PXYT01000003">
    <property type="protein sequence ID" value="PSR31358.1"/>
    <property type="molecule type" value="Genomic_DNA"/>
</dbReference>
<evidence type="ECO:0000256" key="1">
    <source>
        <dbReference type="ARBA" id="ARBA00004651"/>
    </source>
</evidence>
<evidence type="ECO:0000256" key="6">
    <source>
        <dbReference type="SAM" id="Phobius"/>
    </source>
</evidence>
<name>A0A2T2XA82_9FIRM</name>
<dbReference type="Pfam" id="PF00083">
    <property type="entry name" value="Sugar_tr"/>
    <property type="match status" value="1"/>
</dbReference>
<keyword evidence="3 6" id="KW-0812">Transmembrane</keyword>
<evidence type="ECO:0000259" key="7">
    <source>
        <dbReference type="PROSITE" id="PS50850"/>
    </source>
</evidence>
<dbReference type="InterPro" id="IPR005828">
    <property type="entry name" value="MFS_sugar_transport-like"/>
</dbReference>
<dbReference type="PROSITE" id="PS50850">
    <property type="entry name" value="MFS"/>
    <property type="match status" value="1"/>
</dbReference>
<proteinExistence type="predicted"/>
<evidence type="ECO:0000313" key="8">
    <source>
        <dbReference type="EMBL" id="PSR31358.1"/>
    </source>
</evidence>
<reference evidence="8 9" key="1">
    <citation type="journal article" date="2014" name="BMC Genomics">
        <title>Comparison of environmental and isolate Sulfobacillus genomes reveals diverse carbon, sulfur, nitrogen, and hydrogen metabolisms.</title>
        <authorList>
            <person name="Justice N.B."/>
            <person name="Norman A."/>
            <person name="Brown C.T."/>
            <person name="Singh A."/>
            <person name="Thomas B.C."/>
            <person name="Banfield J.F."/>
        </authorList>
    </citation>
    <scope>NUCLEOTIDE SEQUENCE [LARGE SCALE GENOMIC DNA]</scope>
    <source>
        <strain evidence="8">AMDSBA1</strain>
    </source>
</reference>
<feature type="transmembrane region" description="Helical" evidence="6">
    <location>
        <begin position="341"/>
        <end position="361"/>
    </location>
</feature>
<feature type="transmembrane region" description="Helical" evidence="6">
    <location>
        <begin position="95"/>
        <end position="114"/>
    </location>
</feature>
<feature type="transmembrane region" description="Helical" evidence="6">
    <location>
        <begin position="186"/>
        <end position="204"/>
    </location>
</feature>
<evidence type="ECO:0000256" key="2">
    <source>
        <dbReference type="ARBA" id="ARBA00022448"/>
    </source>
</evidence>
<sequence>MQQSQVYHTDIPARLDRLPWSRWHWLIIVSLGITWILDGLEVTIVGSIGSVLEKHVGLNLTAGQVGLEAGLYLFGGVSGALVLGYLTDRLGRKKLFLWTLVWYGVFTVLSGLSWNFLSFGIFRFLTGVGIGGEYAAINSAIDELIPARRRGWTDLAINSSWWIGTMVGSVESILLLNPHIVSPYWGWRLTFLLGAILALAVLLVRRMVPESPRWLLTHGRGREAEEVMSGIEAKIVKWTGKPLEKPDWSIDIDPKQTTGLGTIVHVLFRQYPKRTVLSLSLMVTQAFLYNAIFFTEALVLTTFFGVHSADVGYYIFPFAVGNLLGPWLLGPLFDRWGRKPMIAGTYLVSGILLFVSAELFLNHLLTATTITAAWSIIFFFASAGASSAYLTASEIFPVESRAMAIAFVYAVGTLVGGVVAPPIFGALIQTKSVHNVFIGYLLGAALMTMGGIITLFLGVRAERRSLEQVARPVTEAVFHQPGSLRNV</sequence>
<feature type="transmembrane region" description="Helical" evidence="6">
    <location>
        <begin position="436"/>
        <end position="459"/>
    </location>
</feature>
<organism evidence="8 9">
    <name type="scientific">Sulfobacillus benefaciens</name>
    <dbReference type="NCBI Taxonomy" id="453960"/>
    <lineage>
        <taxon>Bacteria</taxon>
        <taxon>Bacillati</taxon>
        <taxon>Bacillota</taxon>
        <taxon>Clostridia</taxon>
        <taxon>Eubacteriales</taxon>
        <taxon>Clostridiales Family XVII. Incertae Sedis</taxon>
        <taxon>Sulfobacillus</taxon>
    </lineage>
</organism>
<evidence type="ECO:0000313" key="9">
    <source>
        <dbReference type="Proteomes" id="UP000242699"/>
    </source>
</evidence>